<accession>A0A2V1E0S3</accession>
<name>A0A2V1E0S3_9PLEO</name>
<proteinExistence type="predicted"/>
<dbReference type="EMBL" id="KZ805334">
    <property type="protein sequence ID" value="PVI03234.1"/>
    <property type="molecule type" value="Genomic_DNA"/>
</dbReference>
<evidence type="ECO:0000313" key="2">
    <source>
        <dbReference type="Proteomes" id="UP000244855"/>
    </source>
</evidence>
<dbReference type="STRING" id="97972.A0A2V1E0S3"/>
<keyword evidence="2" id="KW-1185">Reference proteome</keyword>
<gene>
    <name evidence="1" type="ORF">DM02DRAFT_726707</name>
</gene>
<organism evidence="1 2">
    <name type="scientific">Periconia macrospinosa</name>
    <dbReference type="NCBI Taxonomy" id="97972"/>
    <lineage>
        <taxon>Eukaryota</taxon>
        <taxon>Fungi</taxon>
        <taxon>Dikarya</taxon>
        <taxon>Ascomycota</taxon>
        <taxon>Pezizomycotina</taxon>
        <taxon>Dothideomycetes</taxon>
        <taxon>Pleosporomycetidae</taxon>
        <taxon>Pleosporales</taxon>
        <taxon>Massarineae</taxon>
        <taxon>Periconiaceae</taxon>
        <taxon>Periconia</taxon>
    </lineage>
</organism>
<sequence length="175" mass="19509">MSRDGPRNPPDWVDANFALFVLTDVSNENLNQILQDAYDGSTVNCYMFWLADTFTTAPRLIQDGEVTYYSSATKPPIPEDWSSPFKGKSPEDAAAFLKTAPDDVCVDRHHFAVLGEDYEKKGLVALYRIGDEELVGGRLEKLVCSVKGSTLALSSLEKHVWEEWRGDFGEDEPVG</sequence>
<reference evidence="1 2" key="1">
    <citation type="journal article" date="2018" name="Sci. Rep.">
        <title>Comparative genomics provides insights into the lifestyle and reveals functional heterogeneity of dark septate endophytic fungi.</title>
        <authorList>
            <person name="Knapp D.G."/>
            <person name="Nemeth J.B."/>
            <person name="Barry K."/>
            <person name="Hainaut M."/>
            <person name="Henrissat B."/>
            <person name="Johnson J."/>
            <person name="Kuo A."/>
            <person name="Lim J.H.P."/>
            <person name="Lipzen A."/>
            <person name="Nolan M."/>
            <person name="Ohm R.A."/>
            <person name="Tamas L."/>
            <person name="Grigoriev I.V."/>
            <person name="Spatafora J.W."/>
            <person name="Nagy L.G."/>
            <person name="Kovacs G.M."/>
        </authorList>
    </citation>
    <scope>NUCLEOTIDE SEQUENCE [LARGE SCALE GENOMIC DNA]</scope>
    <source>
        <strain evidence="1 2">DSE2036</strain>
    </source>
</reference>
<dbReference type="Proteomes" id="UP000244855">
    <property type="component" value="Unassembled WGS sequence"/>
</dbReference>
<protein>
    <submittedName>
        <fullName evidence="1">Uncharacterized protein</fullName>
    </submittedName>
</protein>
<dbReference type="AlphaFoldDB" id="A0A2V1E0S3"/>
<dbReference type="OrthoDB" id="5301876at2759"/>
<evidence type="ECO:0000313" key="1">
    <source>
        <dbReference type="EMBL" id="PVI03234.1"/>
    </source>
</evidence>